<reference evidence="1" key="1">
    <citation type="submission" date="2022-01" db="EMBL/GenBank/DDBJ databases">
        <title>Comparative genomics reveals a dynamic genome evolution in the ectomycorrhizal milk-cap (Lactarius) mushrooms.</title>
        <authorList>
            <consortium name="DOE Joint Genome Institute"/>
            <person name="Lebreton A."/>
            <person name="Tang N."/>
            <person name="Kuo A."/>
            <person name="LaButti K."/>
            <person name="Drula E."/>
            <person name="Barry K."/>
            <person name="Clum A."/>
            <person name="Lipzen A."/>
            <person name="Mousain D."/>
            <person name="Ng V."/>
            <person name="Wang R."/>
            <person name="Wang X."/>
            <person name="Dai Y."/>
            <person name="Henrissat B."/>
            <person name="Grigoriev I.V."/>
            <person name="Guerin-Laguette A."/>
            <person name="Yu F."/>
            <person name="Martin F.M."/>
        </authorList>
    </citation>
    <scope>NUCLEOTIDE SEQUENCE</scope>
    <source>
        <strain evidence="1">QP</strain>
    </source>
</reference>
<proteinExistence type="predicted"/>
<organism evidence="1 2">
    <name type="scientific">Lactarius akahatsu</name>
    <dbReference type="NCBI Taxonomy" id="416441"/>
    <lineage>
        <taxon>Eukaryota</taxon>
        <taxon>Fungi</taxon>
        <taxon>Dikarya</taxon>
        <taxon>Basidiomycota</taxon>
        <taxon>Agaricomycotina</taxon>
        <taxon>Agaricomycetes</taxon>
        <taxon>Russulales</taxon>
        <taxon>Russulaceae</taxon>
        <taxon>Lactarius</taxon>
    </lineage>
</organism>
<name>A0AAD4LBA2_9AGAM</name>
<keyword evidence="2" id="KW-1185">Reference proteome</keyword>
<dbReference type="AlphaFoldDB" id="A0AAD4LBA2"/>
<gene>
    <name evidence="1" type="ORF">EDB92DRAFT_1950204</name>
</gene>
<protein>
    <submittedName>
        <fullName evidence="1">Uncharacterized protein</fullName>
    </submittedName>
</protein>
<dbReference type="EMBL" id="JAKELL010000067">
    <property type="protein sequence ID" value="KAH8985189.1"/>
    <property type="molecule type" value="Genomic_DNA"/>
</dbReference>
<comment type="caution">
    <text evidence="1">The sequence shown here is derived from an EMBL/GenBank/DDBJ whole genome shotgun (WGS) entry which is preliminary data.</text>
</comment>
<accession>A0AAD4LBA2</accession>
<sequence length="207" mass="23503">MQLNWITDIPSAKGRRQNRRVGPLNEFTDFGDGMSVALVVGWELCTRRTCFLRVLGRTSSLMHIISERISSADLTPPILRDSYCLCRFSDGMHVRRPRCNTFVFPNFEMRGAPLVDERSGQLQSSPESSNQTLDTCPLDRHSSLLAPFLSWMLNAYKWHSASRLREFARRLSLLQSSPSSSIVRSVFARRLVSWLRPALASSAIGRK</sequence>
<dbReference type="Proteomes" id="UP001201163">
    <property type="component" value="Unassembled WGS sequence"/>
</dbReference>
<evidence type="ECO:0000313" key="1">
    <source>
        <dbReference type="EMBL" id="KAH8985189.1"/>
    </source>
</evidence>
<evidence type="ECO:0000313" key="2">
    <source>
        <dbReference type="Proteomes" id="UP001201163"/>
    </source>
</evidence>